<evidence type="ECO:0000256" key="1">
    <source>
        <dbReference type="ARBA" id="ARBA00023002"/>
    </source>
</evidence>
<dbReference type="GO" id="GO:0016491">
    <property type="term" value="F:oxidoreductase activity"/>
    <property type="evidence" value="ECO:0007669"/>
    <property type="project" value="UniProtKB-KW"/>
</dbReference>
<sequence>MEIAKVAPGDSPMLRWLGKPMPHVEADLKLDFHDVLLRPKRSSLKSRAEVDLIRTFTFRNSKQTYTGIPIMVANMDTVGTFEMAKVMTKVSADFHLSLQKQGNHLFGDRMSCSKSITYFIYVHWELGCKGNCCDKIKNRMVKT</sequence>
<evidence type="ECO:0000313" key="2">
    <source>
        <dbReference type="Ensembl" id="ENSGAGP00000007774.1"/>
    </source>
</evidence>
<dbReference type="Proteomes" id="UP000291020">
    <property type="component" value="Unassembled WGS sequence"/>
</dbReference>
<evidence type="ECO:0000313" key="3">
    <source>
        <dbReference type="Proteomes" id="UP000291020"/>
    </source>
</evidence>
<dbReference type="AlphaFoldDB" id="A0A452GZZ5"/>
<dbReference type="PANTHER" id="PTHR43170">
    <property type="entry name" value="GMP REDUCTASE"/>
    <property type="match status" value="1"/>
</dbReference>
<protein>
    <submittedName>
        <fullName evidence="2">Uncharacterized protein</fullName>
    </submittedName>
</protein>
<dbReference type="STRING" id="38772.ENSGAGP00000007774"/>
<dbReference type="InterPro" id="IPR050139">
    <property type="entry name" value="GMP_reductase"/>
</dbReference>
<reference evidence="2" key="2">
    <citation type="submission" date="2025-08" db="UniProtKB">
        <authorList>
            <consortium name="Ensembl"/>
        </authorList>
    </citation>
    <scope>IDENTIFICATION</scope>
</reference>
<dbReference type="SUPFAM" id="SSF51412">
    <property type="entry name" value="Inosine monophosphate dehydrogenase (IMPDH)"/>
    <property type="match status" value="1"/>
</dbReference>
<dbReference type="Ensembl" id="ENSGAGT00000008963.1">
    <property type="protein sequence ID" value="ENSGAGP00000007774.1"/>
    <property type="gene ID" value="ENSGAGG00000006197.1"/>
</dbReference>
<accession>A0A452GZZ5</accession>
<proteinExistence type="predicted"/>
<reference evidence="3" key="1">
    <citation type="journal article" date="2017" name="PLoS ONE">
        <title>The Agassiz's desert tortoise genome provides a resource for the conservation of a threatened species.</title>
        <authorList>
            <person name="Tollis M."/>
            <person name="DeNardo D.F."/>
            <person name="Cornelius J.A."/>
            <person name="Dolby G.A."/>
            <person name="Edwards T."/>
            <person name="Henen B.T."/>
            <person name="Karl A.E."/>
            <person name="Murphy R.W."/>
            <person name="Kusumi K."/>
        </authorList>
    </citation>
    <scope>NUCLEOTIDE SEQUENCE [LARGE SCALE GENOMIC DNA]</scope>
</reference>
<dbReference type="InterPro" id="IPR013785">
    <property type="entry name" value="Aldolase_TIM"/>
</dbReference>
<dbReference type="PANTHER" id="PTHR43170:SF3">
    <property type="entry name" value="GMP REDUCTASE 1"/>
    <property type="match status" value="1"/>
</dbReference>
<keyword evidence="3" id="KW-1185">Reference proteome</keyword>
<organism evidence="2 3">
    <name type="scientific">Gopherus agassizii</name>
    <name type="common">Agassiz's desert tortoise</name>
    <dbReference type="NCBI Taxonomy" id="38772"/>
    <lineage>
        <taxon>Eukaryota</taxon>
        <taxon>Metazoa</taxon>
        <taxon>Chordata</taxon>
        <taxon>Craniata</taxon>
        <taxon>Vertebrata</taxon>
        <taxon>Euteleostomi</taxon>
        <taxon>Archelosauria</taxon>
        <taxon>Testudinata</taxon>
        <taxon>Testudines</taxon>
        <taxon>Cryptodira</taxon>
        <taxon>Durocryptodira</taxon>
        <taxon>Testudinoidea</taxon>
        <taxon>Testudinidae</taxon>
        <taxon>Gopherus</taxon>
    </lineage>
</organism>
<reference evidence="2" key="3">
    <citation type="submission" date="2025-09" db="UniProtKB">
        <authorList>
            <consortium name="Ensembl"/>
        </authorList>
    </citation>
    <scope>IDENTIFICATION</scope>
</reference>
<name>A0A452GZZ5_9SAUR</name>
<dbReference type="Gene3D" id="3.20.20.70">
    <property type="entry name" value="Aldolase class I"/>
    <property type="match status" value="1"/>
</dbReference>
<keyword evidence="1" id="KW-0560">Oxidoreductase</keyword>